<dbReference type="InterPro" id="IPR011006">
    <property type="entry name" value="CheY-like_superfamily"/>
</dbReference>
<dbReference type="InterPro" id="IPR002078">
    <property type="entry name" value="Sigma_54_int"/>
</dbReference>
<dbReference type="Pfam" id="PF00158">
    <property type="entry name" value="Sigma54_activat"/>
    <property type="match status" value="1"/>
</dbReference>
<accession>A0A0B9GZU0</accession>
<dbReference type="CDD" id="cd00156">
    <property type="entry name" value="REC"/>
    <property type="match status" value="1"/>
</dbReference>
<feature type="domain" description="Response regulatory" evidence="7">
    <location>
        <begin position="3"/>
        <end position="120"/>
    </location>
</feature>
<dbReference type="GO" id="GO:0005524">
    <property type="term" value="F:ATP binding"/>
    <property type="evidence" value="ECO:0007669"/>
    <property type="project" value="UniProtKB-KW"/>
</dbReference>
<dbReference type="Proteomes" id="UP000031278">
    <property type="component" value="Unassembled WGS sequence"/>
</dbReference>
<dbReference type="SUPFAM" id="SSF52540">
    <property type="entry name" value="P-loop containing nucleoside triphosphate hydrolases"/>
    <property type="match status" value="1"/>
</dbReference>
<dbReference type="InterPro" id="IPR003593">
    <property type="entry name" value="AAA+_ATPase"/>
</dbReference>
<dbReference type="Gene3D" id="3.40.50.2300">
    <property type="match status" value="1"/>
</dbReference>
<feature type="domain" description="Sigma-54 factor interaction" evidence="6">
    <location>
        <begin position="142"/>
        <end position="365"/>
    </location>
</feature>
<dbReference type="InterPro" id="IPR027417">
    <property type="entry name" value="P-loop_NTPase"/>
</dbReference>
<dbReference type="PANTHER" id="PTHR32071:SF113">
    <property type="entry name" value="ALGINATE BIOSYNTHESIS TRANSCRIPTIONAL REGULATORY PROTEIN ALGB"/>
    <property type="match status" value="1"/>
</dbReference>
<evidence type="ECO:0000259" key="7">
    <source>
        <dbReference type="PROSITE" id="PS50110"/>
    </source>
</evidence>
<dbReference type="PANTHER" id="PTHR32071">
    <property type="entry name" value="TRANSCRIPTIONAL REGULATORY PROTEIN"/>
    <property type="match status" value="1"/>
</dbReference>
<name>A0A0B9GZU0_9GAMM</name>
<dbReference type="PROSITE" id="PS50110">
    <property type="entry name" value="RESPONSE_REGULATORY"/>
    <property type="match status" value="1"/>
</dbReference>
<dbReference type="EMBL" id="JWLZ01000113">
    <property type="protein sequence ID" value="KHT64201.1"/>
    <property type="molecule type" value="Genomic_DNA"/>
</dbReference>
<evidence type="ECO:0000256" key="2">
    <source>
        <dbReference type="ARBA" id="ARBA00022840"/>
    </source>
</evidence>
<evidence type="ECO:0000256" key="4">
    <source>
        <dbReference type="ARBA" id="ARBA00023163"/>
    </source>
</evidence>
<dbReference type="InterPro" id="IPR001789">
    <property type="entry name" value="Sig_transdc_resp-reg_receiver"/>
</dbReference>
<dbReference type="AlphaFoldDB" id="A0A0B9GZU0"/>
<dbReference type="SMART" id="SM00448">
    <property type="entry name" value="REC"/>
    <property type="match status" value="1"/>
</dbReference>
<keyword evidence="3" id="KW-0805">Transcription regulation</keyword>
<dbReference type="InterPro" id="IPR009057">
    <property type="entry name" value="Homeodomain-like_sf"/>
</dbReference>
<evidence type="ECO:0000313" key="8">
    <source>
        <dbReference type="EMBL" id="KHT64201.1"/>
    </source>
</evidence>
<dbReference type="GO" id="GO:0006355">
    <property type="term" value="P:regulation of DNA-templated transcription"/>
    <property type="evidence" value="ECO:0007669"/>
    <property type="project" value="InterPro"/>
</dbReference>
<evidence type="ECO:0000256" key="1">
    <source>
        <dbReference type="ARBA" id="ARBA00022741"/>
    </source>
</evidence>
<dbReference type="Pfam" id="PF00072">
    <property type="entry name" value="Response_reg"/>
    <property type="match status" value="1"/>
</dbReference>
<organism evidence="8 9">
    <name type="scientific">Photobacterium gaetbulicola</name>
    <dbReference type="NCBI Taxonomy" id="1295392"/>
    <lineage>
        <taxon>Bacteria</taxon>
        <taxon>Pseudomonadati</taxon>
        <taxon>Pseudomonadota</taxon>
        <taxon>Gammaproteobacteria</taxon>
        <taxon>Vibrionales</taxon>
        <taxon>Vibrionaceae</taxon>
        <taxon>Photobacterium</taxon>
    </lineage>
</organism>
<evidence type="ECO:0000259" key="6">
    <source>
        <dbReference type="PROSITE" id="PS50045"/>
    </source>
</evidence>
<dbReference type="Pfam" id="PF02954">
    <property type="entry name" value="HTH_8"/>
    <property type="match status" value="1"/>
</dbReference>
<dbReference type="PROSITE" id="PS00676">
    <property type="entry name" value="SIGMA54_INTERACT_2"/>
    <property type="match status" value="1"/>
</dbReference>
<dbReference type="PRINTS" id="PR01590">
    <property type="entry name" value="HTHFIS"/>
</dbReference>
<protein>
    <recommendedName>
        <fullName evidence="10">Fis family transcriptional regulator</fullName>
    </recommendedName>
</protein>
<evidence type="ECO:0000256" key="5">
    <source>
        <dbReference type="PROSITE-ProRule" id="PRU00169"/>
    </source>
</evidence>
<dbReference type="GO" id="GO:0000160">
    <property type="term" value="P:phosphorelay signal transduction system"/>
    <property type="evidence" value="ECO:0007669"/>
    <property type="project" value="InterPro"/>
</dbReference>
<proteinExistence type="predicted"/>
<dbReference type="InterPro" id="IPR025943">
    <property type="entry name" value="Sigma_54_int_dom_ATP-bd_2"/>
</dbReference>
<gene>
    <name evidence="8" type="ORF">RJ45_07990</name>
</gene>
<reference evidence="8 9" key="1">
    <citation type="submission" date="2014-12" db="EMBL/GenBank/DDBJ databases">
        <title>Genome sequencing of Photobacterium gaetbulicola AD005a.</title>
        <authorList>
            <person name="Adrian T.G.S."/>
            <person name="Chan K.G."/>
        </authorList>
    </citation>
    <scope>NUCLEOTIDE SEQUENCE [LARGE SCALE GENOMIC DNA]</scope>
    <source>
        <strain evidence="8 9">AD005a</strain>
    </source>
</reference>
<dbReference type="PROSITE" id="PS50045">
    <property type="entry name" value="SIGMA54_INTERACT_4"/>
    <property type="match status" value="1"/>
</dbReference>
<feature type="modified residue" description="4-aspartylphosphate" evidence="5">
    <location>
        <position position="50"/>
    </location>
</feature>
<dbReference type="GO" id="GO:0043565">
    <property type="term" value="F:sequence-specific DNA binding"/>
    <property type="evidence" value="ECO:0007669"/>
    <property type="project" value="InterPro"/>
</dbReference>
<keyword evidence="5" id="KW-0597">Phosphoprotein</keyword>
<keyword evidence="4" id="KW-0804">Transcription</keyword>
<dbReference type="Gene3D" id="3.40.50.300">
    <property type="entry name" value="P-loop containing nucleotide triphosphate hydrolases"/>
    <property type="match status" value="1"/>
</dbReference>
<sequence>MDTLLIIEDDIGIQKQLKWHLTDYNLVFAANRQEAITALRRFEPNVVTLDLGLPPDQTNASEGLKTLNEILTLNPNAKVIVITGNDDKEHALKAIESGAHDYYQKPIDSNILTVIINRAFNLAKLELENIKQQENKYNSNVFIGCSAQMQYINQAIKRTAIADISALIIGECGTGKKTVARTIHQQSIRRDNPIHELHCPSNEPETIEQNLFGDGTDTSHQGILEQSDGGTLIIDEISLLPLSAQKRLLQFLRTNKIASGSSDAENILNVNVICTSRYPLEDRVNEGRFLSELYVRLSSNRINLPALREHNEDILLYAQALLHREKTNSKCRASGFTNDAIQSMLNYHWPGNLSELTATIQSAVLNCHGKLITRQDLTHTTNDDVNSPLQTLSLRSARESVEKKAILQAVAISNGNISKAAGLLGITRPTLYTLIEKHGIPVANK</sequence>
<dbReference type="SUPFAM" id="SSF46689">
    <property type="entry name" value="Homeodomain-like"/>
    <property type="match status" value="1"/>
</dbReference>
<dbReference type="InterPro" id="IPR058031">
    <property type="entry name" value="AAA_lid_NorR"/>
</dbReference>
<keyword evidence="1" id="KW-0547">Nucleotide-binding</keyword>
<evidence type="ECO:0000256" key="3">
    <source>
        <dbReference type="ARBA" id="ARBA00023015"/>
    </source>
</evidence>
<dbReference type="Gene3D" id="1.10.8.60">
    <property type="match status" value="1"/>
</dbReference>
<evidence type="ECO:0000313" key="9">
    <source>
        <dbReference type="Proteomes" id="UP000031278"/>
    </source>
</evidence>
<dbReference type="InterPro" id="IPR002197">
    <property type="entry name" value="HTH_Fis"/>
</dbReference>
<comment type="caution">
    <text evidence="8">The sequence shown here is derived from an EMBL/GenBank/DDBJ whole genome shotgun (WGS) entry which is preliminary data.</text>
</comment>
<evidence type="ECO:0008006" key="10">
    <source>
        <dbReference type="Google" id="ProtNLM"/>
    </source>
</evidence>
<dbReference type="SUPFAM" id="SSF52172">
    <property type="entry name" value="CheY-like"/>
    <property type="match status" value="1"/>
</dbReference>
<dbReference type="Pfam" id="PF25601">
    <property type="entry name" value="AAA_lid_14"/>
    <property type="match status" value="1"/>
</dbReference>
<keyword evidence="2" id="KW-0067">ATP-binding</keyword>
<dbReference type="Gene3D" id="1.10.10.60">
    <property type="entry name" value="Homeodomain-like"/>
    <property type="match status" value="1"/>
</dbReference>
<dbReference type="CDD" id="cd00009">
    <property type="entry name" value="AAA"/>
    <property type="match status" value="1"/>
</dbReference>
<dbReference type="RefSeq" id="WP_039460475.1">
    <property type="nucleotide sequence ID" value="NZ_JWLZ01000113.1"/>
</dbReference>
<dbReference type="SMART" id="SM00382">
    <property type="entry name" value="AAA"/>
    <property type="match status" value="1"/>
</dbReference>